<protein>
    <recommendedName>
        <fullName evidence="1">DUF6966 domain-containing protein</fullName>
    </recommendedName>
</protein>
<evidence type="ECO:0000313" key="3">
    <source>
        <dbReference type="Proteomes" id="UP000288547"/>
    </source>
</evidence>
<accession>A0A444PTI7</accession>
<dbReference type="InterPro" id="IPR054239">
    <property type="entry name" value="DUF6966"/>
</dbReference>
<dbReference type="AlphaFoldDB" id="A0A444PTI7"/>
<dbReference type="Pfam" id="PF22294">
    <property type="entry name" value="DUF6966"/>
    <property type="match status" value="1"/>
</dbReference>
<evidence type="ECO:0000259" key="1">
    <source>
        <dbReference type="Pfam" id="PF22294"/>
    </source>
</evidence>
<name>A0A444PTI7_9MICO</name>
<dbReference type="EMBL" id="RZNB01000003">
    <property type="protein sequence ID" value="RWZ51179.1"/>
    <property type="molecule type" value="Genomic_DNA"/>
</dbReference>
<reference evidence="2 3" key="1">
    <citation type="submission" date="2018-12" db="EMBL/GenBank/DDBJ databases">
        <authorList>
            <person name="Li F."/>
        </authorList>
    </citation>
    <scope>NUCLEOTIDE SEQUENCE [LARGE SCALE GENOMIC DNA]</scope>
    <source>
        <strain evidence="2 3">11W25H-1</strain>
    </source>
</reference>
<feature type="domain" description="DUF6966" evidence="1">
    <location>
        <begin position="32"/>
        <end position="77"/>
    </location>
</feature>
<organism evidence="2 3">
    <name type="scientific">Labedella phragmitis</name>
    <dbReference type="NCBI Taxonomy" id="2498849"/>
    <lineage>
        <taxon>Bacteria</taxon>
        <taxon>Bacillati</taxon>
        <taxon>Actinomycetota</taxon>
        <taxon>Actinomycetes</taxon>
        <taxon>Micrococcales</taxon>
        <taxon>Microbacteriaceae</taxon>
        <taxon>Labedella</taxon>
    </lineage>
</organism>
<sequence length="119" mass="13200">MGGAWRSDDQTVPARALEEFADSMTALGYPTATSWADGFRSLAERLRAMPAAADRRALYRHVGQMLRGGMGSVNDLYSPEPEIDAAYRQARHAVGRIFGLSFARSLLDDAFLGRVSWYR</sequence>
<dbReference type="Proteomes" id="UP000288547">
    <property type="component" value="Unassembled WGS sequence"/>
</dbReference>
<keyword evidence="3" id="KW-1185">Reference proteome</keyword>
<gene>
    <name evidence="2" type="ORF">ELQ90_10395</name>
</gene>
<evidence type="ECO:0000313" key="2">
    <source>
        <dbReference type="EMBL" id="RWZ51179.1"/>
    </source>
</evidence>
<comment type="caution">
    <text evidence="2">The sequence shown here is derived from an EMBL/GenBank/DDBJ whole genome shotgun (WGS) entry which is preliminary data.</text>
</comment>
<dbReference type="RefSeq" id="WP_128495170.1">
    <property type="nucleotide sequence ID" value="NZ_RZNB01000003.1"/>
</dbReference>
<proteinExistence type="predicted"/>
<dbReference type="OrthoDB" id="5148274at2"/>